<dbReference type="PANTHER" id="PTHR43434:SF26">
    <property type="entry name" value="PYROPHOSPHATASE PPAX"/>
    <property type="match status" value="1"/>
</dbReference>
<name>A0ABU0N1X6_9FIRM</name>
<dbReference type="InterPro" id="IPR006439">
    <property type="entry name" value="HAD-SF_hydro_IA"/>
</dbReference>
<protein>
    <submittedName>
        <fullName evidence="1">HAD superfamily hydrolase (TIGR01549 family)</fullName>
    </submittedName>
</protein>
<evidence type="ECO:0000313" key="1">
    <source>
        <dbReference type="EMBL" id="MDQ0557162.1"/>
    </source>
</evidence>
<dbReference type="InterPro" id="IPR036412">
    <property type="entry name" value="HAD-like_sf"/>
</dbReference>
<dbReference type="PANTHER" id="PTHR43434">
    <property type="entry name" value="PHOSPHOGLYCOLATE PHOSPHATASE"/>
    <property type="match status" value="1"/>
</dbReference>
<sequence length="212" mass="24402">MEYTHVVFDIDGTLIDSEKAVLKSLQKTILEEKGIKKSLDDLRFALGIPGKVALLKFEIEDLENVEEKWDKYLMEYFEEITLFDGIRQVVQELKFKGINLGIITSKTKKEYEHEFIRFGIESYFDVIVCADDTLKHKPNSDPMDKYLQVTGAKKEEIIYIGDSIYDIQCSKNAGVDSALALWGTEDSDEFNSTYKLNKPKDILDILNKPRIN</sequence>
<dbReference type="RefSeq" id="WP_307507869.1">
    <property type="nucleotide sequence ID" value="NZ_BAAACE010000012.1"/>
</dbReference>
<dbReference type="InterPro" id="IPR050155">
    <property type="entry name" value="HAD-like_hydrolase_sf"/>
</dbReference>
<dbReference type="InterPro" id="IPR023214">
    <property type="entry name" value="HAD_sf"/>
</dbReference>
<gene>
    <name evidence="1" type="ORF">QOZ92_002280</name>
</gene>
<proteinExistence type="predicted"/>
<dbReference type="SFLD" id="SFLDG01135">
    <property type="entry name" value="C1.5.6:_HAD__Beta-PGM__Phospha"/>
    <property type="match status" value="1"/>
</dbReference>
<dbReference type="SFLD" id="SFLDG01129">
    <property type="entry name" value="C1.5:_HAD__Beta-PGM__Phosphata"/>
    <property type="match status" value="1"/>
</dbReference>
<dbReference type="Gene3D" id="3.40.50.1000">
    <property type="entry name" value="HAD superfamily/HAD-like"/>
    <property type="match status" value="1"/>
</dbReference>
<keyword evidence="2" id="KW-1185">Reference proteome</keyword>
<dbReference type="InterPro" id="IPR041492">
    <property type="entry name" value="HAD_2"/>
</dbReference>
<reference evidence="1 2" key="1">
    <citation type="submission" date="2023-07" db="EMBL/GenBank/DDBJ databases">
        <title>Genomic Encyclopedia of Type Strains, Phase IV (KMG-IV): sequencing the most valuable type-strain genomes for metagenomic binning, comparative biology and taxonomic classification.</title>
        <authorList>
            <person name="Goeker M."/>
        </authorList>
    </citation>
    <scope>NUCLEOTIDE SEQUENCE [LARGE SCALE GENOMIC DNA]</scope>
    <source>
        <strain evidence="1 2">DSM 15049</strain>
    </source>
</reference>
<dbReference type="Proteomes" id="UP001232584">
    <property type="component" value="Unassembled WGS sequence"/>
</dbReference>
<keyword evidence="1" id="KW-0378">Hydrolase</keyword>
<dbReference type="Gene3D" id="1.10.150.240">
    <property type="entry name" value="Putative phosphatase, domain 2"/>
    <property type="match status" value="1"/>
</dbReference>
<dbReference type="NCBIfam" id="TIGR01549">
    <property type="entry name" value="HAD-SF-IA-v1"/>
    <property type="match status" value="1"/>
</dbReference>
<accession>A0ABU0N1X6</accession>
<dbReference type="InterPro" id="IPR023198">
    <property type="entry name" value="PGP-like_dom2"/>
</dbReference>
<comment type="caution">
    <text evidence="1">The sequence shown here is derived from an EMBL/GenBank/DDBJ whole genome shotgun (WGS) entry which is preliminary data.</text>
</comment>
<dbReference type="GO" id="GO:0016787">
    <property type="term" value="F:hydrolase activity"/>
    <property type="evidence" value="ECO:0007669"/>
    <property type="project" value="UniProtKB-KW"/>
</dbReference>
<organism evidence="1 2">
    <name type="scientific">Paraclostridium ghonii</name>
    <dbReference type="NCBI Taxonomy" id="29358"/>
    <lineage>
        <taxon>Bacteria</taxon>
        <taxon>Bacillati</taxon>
        <taxon>Bacillota</taxon>
        <taxon>Clostridia</taxon>
        <taxon>Peptostreptococcales</taxon>
        <taxon>Peptostreptococcaceae</taxon>
        <taxon>Paraclostridium</taxon>
    </lineage>
</organism>
<evidence type="ECO:0000313" key="2">
    <source>
        <dbReference type="Proteomes" id="UP001232584"/>
    </source>
</evidence>
<dbReference type="EMBL" id="JAUSWG010000009">
    <property type="protein sequence ID" value="MDQ0557162.1"/>
    <property type="molecule type" value="Genomic_DNA"/>
</dbReference>
<dbReference type="SFLD" id="SFLDS00003">
    <property type="entry name" value="Haloacid_Dehalogenase"/>
    <property type="match status" value="1"/>
</dbReference>
<dbReference type="SUPFAM" id="SSF56784">
    <property type="entry name" value="HAD-like"/>
    <property type="match status" value="1"/>
</dbReference>
<dbReference type="Pfam" id="PF13419">
    <property type="entry name" value="HAD_2"/>
    <property type="match status" value="1"/>
</dbReference>